<name>A0A0E9VTV1_ANGAN</name>
<accession>A0A0E9VTV1</accession>
<dbReference type="EMBL" id="GBXM01027115">
    <property type="protein sequence ID" value="JAH81462.1"/>
    <property type="molecule type" value="Transcribed_RNA"/>
</dbReference>
<evidence type="ECO:0000313" key="1">
    <source>
        <dbReference type="EMBL" id="JAH81462.1"/>
    </source>
</evidence>
<sequence>MALRPPRANTVQKEATYSHNTKSGMCFFILNSKK</sequence>
<reference evidence="1" key="2">
    <citation type="journal article" date="2015" name="Fish Shellfish Immunol.">
        <title>Early steps in the European eel (Anguilla anguilla)-Vibrio vulnificus interaction in the gills: Role of the RtxA13 toxin.</title>
        <authorList>
            <person name="Callol A."/>
            <person name="Pajuelo D."/>
            <person name="Ebbesson L."/>
            <person name="Teles M."/>
            <person name="MacKenzie S."/>
            <person name="Amaro C."/>
        </authorList>
    </citation>
    <scope>NUCLEOTIDE SEQUENCE</scope>
</reference>
<protein>
    <submittedName>
        <fullName evidence="1">Uncharacterized protein</fullName>
    </submittedName>
</protein>
<organism evidence="1">
    <name type="scientific">Anguilla anguilla</name>
    <name type="common">European freshwater eel</name>
    <name type="synonym">Muraena anguilla</name>
    <dbReference type="NCBI Taxonomy" id="7936"/>
    <lineage>
        <taxon>Eukaryota</taxon>
        <taxon>Metazoa</taxon>
        <taxon>Chordata</taxon>
        <taxon>Craniata</taxon>
        <taxon>Vertebrata</taxon>
        <taxon>Euteleostomi</taxon>
        <taxon>Actinopterygii</taxon>
        <taxon>Neopterygii</taxon>
        <taxon>Teleostei</taxon>
        <taxon>Anguilliformes</taxon>
        <taxon>Anguillidae</taxon>
        <taxon>Anguilla</taxon>
    </lineage>
</organism>
<dbReference type="AlphaFoldDB" id="A0A0E9VTV1"/>
<proteinExistence type="predicted"/>
<reference evidence="1" key="1">
    <citation type="submission" date="2014-11" db="EMBL/GenBank/DDBJ databases">
        <authorList>
            <person name="Amaro Gonzalez C."/>
        </authorList>
    </citation>
    <scope>NUCLEOTIDE SEQUENCE</scope>
</reference>